<keyword evidence="2" id="KW-0378">Hydrolase</keyword>
<organism evidence="6 7">
    <name type="scientific">Teladorsagia circumcincta</name>
    <name type="common">Brown stomach worm</name>
    <name type="synonym">Ostertagia circumcincta</name>
    <dbReference type="NCBI Taxonomy" id="45464"/>
    <lineage>
        <taxon>Eukaryota</taxon>
        <taxon>Metazoa</taxon>
        <taxon>Ecdysozoa</taxon>
        <taxon>Nematoda</taxon>
        <taxon>Chromadorea</taxon>
        <taxon>Rhabditida</taxon>
        <taxon>Rhabditina</taxon>
        <taxon>Rhabditomorpha</taxon>
        <taxon>Strongyloidea</taxon>
        <taxon>Trichostrongylidae</taxon>
        <taxon>Teladorsagia</taxon>
    </lineage>
</organism>
<dbReference type="Pfam" id="PF00112">
    <property type="entry name" value="Peptidase_C1"/>
    <property type="match status" value="1"/>
</dbReference>
<protein>
    <recommendedName>
        <fullName evidence="5">Peptidase C1A papain C-terminal domain-containing protein</fullName>
    </recommendedName>
</protein>
<feature type="domain" description="Peptidase C1A papain C-terminal" evidence="5">
    <location>
        <begin position="99"/>
        <end position="150"/>
    </location>
</feature>
<keyword evidence="1" id="KW-0645">Protease</keyword>
<evidence type="ECO:0000256" key="3">
    <source>
        <dbReference type="ARBA" id="ARBA00022807"/>
    </source>
</evidence>
<keyword evidence="7" id="KW-1185">Reference proteome</keyword>
<feature type="non-terminal residue" evidence="6">
    <location>
        <position position="1"/>
    </location>
</feature>
<dbReference type="Proteomes" id="UP000230423">
    <property type="component" value="Unassembled WGS sequence"/>
</dbReference>
<name>A0A2G9UNU8_TELCI</name>
<dbReference type="GO" id="GO:0008234">
    <property type="term" value="F:cysteine-type peptidase activity"/>
    <property type="evidence" value="ECO:0007669"/>
    <property type="project" value="UniProtKB-KW"/>
</dbReference>
<dbReference type="InterPro" id="IPR000169">
    <property type="entry name" value="Pept_cys_AS"/>
</dbReference>
<evidence type="ECO:0000259" key="5">
    <source>
        <dbReference type="Pfam" id="PF00112"/>
    </source>
</evidence>
<evidence type="ECO:0000313" key="6">
    <source>
        <dbReference type="EMBL" id="PIO71833.1"/>
    </source>
</evidence>
<sequence length="171" mass="19118">LHENIVFQKFFVFALCVWLCRGSSEADLLTALKAERIPLDAQVMSGPPLVEYLQKNQKFFKVATAPTKRDFQHRVMDLMFIDQNSNPVVDEAGDNGDDIPESYDARVQWHNCSSLFYIRDQANCGSCWAVSSAAAMSDRICIASKGVKQVHTDDLIESSLNSQTRILGADL</sequence>
<gene>
    <name evidence="6" type="ORF">TELCIR_06256</name>
</gene>
<dbReference type="SUPFAM" id="SSF54001">
    <property type="entry name" value="Cysteine proteinases"/>
    <property type="match status" value="1"/>
</dbReference>
<dbReference type="EMBL" id="KZ345832">
    <property type="protein sequence ID" value="PIO71833.1"/>
    <property type="molecule type" value="Genomic_DNA"/>
</dbReference>
<feature type="chain" id="PRO_5018684166" description="Peptidase C1A papain C-terminal domain-containing protein" evidence="4">
    <location>
        <begin position="27"/>
        <end position="171"/>
    </location>
</feature>
<dbReference type="OrthoDB" id="5850821at2759"/>
<dbReference type="InterPro" id="IPR000668">
    <property type="entry name" value="Peptidase_C1A_C"/>
</dbReference>
<evidence type="ECO:0000256" key="1">
    <source>
        <dbReference type="ARBA" id="ARBA00022670"/>
    </source>
</evidence>
<feature type="signal peptide" evidence="4">
    <location>
        <begin position="1"/>
        <end position="26"/>
    </location>
</feature>
<dbReference type="AlphaFoldDB" id="A0A2G9UNU8"/>
<evidence type="ECO:0000256" key="2">
    <source>
        <dbReference type="ARBA" id="ARBA00022801"/>
    </source>
</evidence>
<keyword evidence="4" id="KW-0732">Signal</keyword>
<dbReference type="InterPro" id="IPR038765">
    <property type="entry name" value="Papain-like_cys_pep_sf"/>
</dbReference>
<dbReference type="GO" id="GO:0006508">
    <property type="term" value="P:proteolysis"/>
    <property type="evidence" value="ECO:0007669"/>
    <property type="project" value="UniProtKB-KW"/>
</dbReference>
<evidence type="ECO:0000313" key="7">
    <source>
        <dbReference type="Proteomes" id="UP000230423"/>
    </source>
</evidence>
<keyword evidence="3" id="KW-0788">Thiol protease</keyword>
<accession>A0A2G9UNU8</accession>
<proteinExistence type="predicted"/>
<evidence type="ECO:0000256" key="4">
    <source>
        <dbReference type="SAM" id="SignalP"/>
    </source>
</evidence>
<dbReference type="Gene3D" id="3.90.70.10">
    <property type="entry name" value="Cysteine proteinases"/>
    <property type="match status" value="1"/>
</dbReference>
<dbReference type="PROSITE" id="PS00139">
    <property type="entry name" value="THIOL_PROTEASE_CYS"/>
    <property type="match status" value="1"/>
</dbReference>
<reference evidence="6 7" key="1">
    <citation type="submission" date="2015-09" db="EMBL/GenBank/DDBJ databases">
        <title>Draft genome of the parasitic nematode Teladorsagia circumcincta isolate WARC Sus (inbred).</title>
        <authorList>
            <person name="Mitreva M."/>
        </authorList>
    </citation>
    <scope>NUCLEOTIDE SEQUENCE [LARGE SCALE GENOMIC DNA]</scope>
    <source>
        <strain evidence="6 7">S</strain>
    </source>
</reference>